<dbReference type="Proteomes" id="UP000269221">
    <property type="component" value="Unassembled WGS sequence"/>
</dbReference>
<evidence type="ECO:0000313" key="2">
    <source>
        <dbReference type="EMBL" id="RMB89192.1"/>
    </source>
</evidence>
<feature type="compositionally biased region" description="Low complexity" evidence="1">
    <location>
        <begin position="177"/>
        <end position="190"/>
    </location>
</feature>
<dbReference type="AlphaFoldDB" id="A0A3M0ILF1"/>
<reference evidence="2 3" key="1">
    <citation type="submission" date="2018-07" db="EMBL/GenBank/DDBJ databases">
        <title>A high quality draft genome assembly of the barn swallow (H. rustica rustica).</title>
        <authorList>
            <person name="Formenti G."/>
            <person name="Chiara M."/>
            <person name="Poveda L."/>
            <person name="Francoijs K.-J."/>
            <person name="Bonisoli-Alquati A."/>
            <person name="Canova L."/>
            <person name="Gianfranceschi L."/>
            <person name="Horner D.S."/>
            <person name="Saino N."/>
        </authorList>
    </citation>
    <scope>NUCLEOTIDE SEQUENCE [LARGE SCALE GENOMIC DNA]</scope>
    <source>
        <strain evidence="2">Chelidonia</strain>
        <tissue evidence="2">Blood</tissue>
    </source>
</reference>
<proteinExistence type="predicted"/>
<sequence length="282" mass="30755">MLADREAKEAAKGEVPDKAVEAALIPDGKVSIEDWNQNMDSREALAHNHFKSLEDAEGKFSVCLSCQNNPCQCGKSSPMYHFPYHDLMAESQGEEQRGKGIGPRAVPQGCALGCSFASPREPEDLLQELHGISSVLPFFAAKPVGEGDLDSQPTSRMGPLGDAEGMKEETVVTTDFSRGSSGAMPASAAGREAMPGTVTGAKPMREGDLDSQPTFRMEVLEDAEESLVLQLFPEFQCSFYLHIQTLSGEWEQRYRECLYPMGINIGSKELVYLCGNTYGIFN</sequence>
<feature type="region of interest" description="Disordered" evidence="1">
    <location>
        <begin position="174"/>
        <end position="208"/>
    </location>
</feature>
<keyword evidence="3" id="KW-1185">Reference proteome</keyword>
<organism evidence="2 3">
    <name type="scientific">Hirundo rustica rustica</name>
    <dbReference type="NCBI Taxonomy" id="333673"/>
    <lineage>
        <taxon>Eukaryota</taxon>
        <taxon>Metazoa</taxon>
        <taxon>Chordata</taxon>
        <taxon>Craniata</taxon>
        <taxon>Vertebrata</taxon>
        <taxon>Euteleostomi</taxon>
        <taxon>Archelosauria</taxon>
        <taxon>Archosauria</taxon>
        <taxon>Dinosauria</taxon>
        <taxon>Saurischia</taxon>
        <taxon>Theropoda</taxon>
        <taxon>Coelurosauria</taxon>
        <taxon>Aves</taxon>
        <taxon>Neognathae</taxon>
        <taxon>Neoaves</taxon>
        <taxon>Telluraves</taxon>
        <taxon>Australaves</taxon>
        <taxon>Passeriformes</taxon>
        <taxon>Sylvioidea</taxon>
        <taxon>Hirundinidae</taxon>
        <taxon>Hirundo</taxon>
    </lineage>
</organism>
<name>A0A3M0ILF1_HIRRU</name>
<gene>
    <name evidence="2" type="ORF">DUI87_34454</name>
</gene>
<dbReference type="OrthoDB" id="10604305at2759"/>
<accession>A0A3M0ILF1</accession>
<evidence type="ECO:0000256" key="1">
    <source>
        <dbReference type="SAM" id="MobiDB-lite"/>
    </source>
</evidence>
<dbReference type="EMBL" id="QRBI01000302">
    <property type="protein sequence ID" value="RMB89192.1"/>
    <property type="molecule type" value="Genomic_DNA"/>
</dbReference>
<evidence type="ECO:0000313" key="3">
    <source>
        <dbReference type="Proteomes" id="UP000269221"/>
    </source>
</evidence>
<protein>
    <submittedName>
        <fullName evidence="2">Uncharacterized protein</fullName>
    </submittedName>
</protein>
<comment type="caution">
    <text evidence="2">The sequence shown here is derived from an EMBL/GenBank/DDBJ whole genome shotgun (WGS) entry which is preliminary data.</text>
</comment>